<comment type="caution">
    <text evidence="2">The sequence shown here is derived from an EMBL/GenBank/DDBJ whole genome shotgun (WGS) entry which is preliminary data.</text>
</comment>
<evidence type="ECO:0000313" key="3">
    <source>
        <dbReference type="Proteomes" id="UP000580250"/>
    </source>
</evidence>
<accession>A0A6V7VQP1</accession>
<dbReference type="Proteomes" id="UP000580250">
    <property type="component" value="Unassembled WGS sequence"/>
</dbReference>
<name>A0A6V7VQP1_MELEN</name>
<reference evidence="2 3" key="1">
    <citation type="submission" date="2020-08" db="EMBL/GenBank/DDBJ databases">
        <authorList>
            <person name="Koutsovoulos G."/>
            <person name="Danchin GJ E."/>
        </authorList>
    </citation>
    <scope>NUCLEOTIDE SEQUENCE [LARGE SCALE GENOMIC DNA]</scope>
</reference>
<dbReference type="AlphaFoldDB" id="A0A6V7VQP1"/>
<evidence type="ECO:0000313" key="2">
    <source>
        <dbReference type="EMBL" id="CAD2177139.1"/>
    </source>
</evidence>
<organism evidence="2 3">
    <name type="scientific">Meloidogyne enterolobii</name>
    <name type="common">Root-knot nematode worm</name>
    <name type="synonym">Meloidogyne mayaguensis</name>
    <dbReference type="NCBI Taxonomy" id="390850"/>
    <lineage>
        <taxon>Eukaryota</taxon>
        <taxon>Metazoa</taxon>
        <taxon>Ecdysozoa</taxon>
        <taxon>Nematoda</taxon>
        <taxon>Chromadorea</taxon>
        <taxon>Rhabditida</taxon>
        <taxon>Tylenchina</taxon>
        <taxon>Tylenchomorpha</taxon>
        <taxon>Tylenchoidea</taxon>
        <taxon>Meloidogynidae</taxon>
        <taxon>Meloidogyninae</taxon>
        <taxon>Meloidogyne</taxon>
    </lineage>
</organism>
<feature type="transmembrane region" description="Helical" evidence="1">
    <location>
        <begin position="6"/>
        <end position="32"/>
    </location>
</feature>
<dbReference type="EMBL" id="CAJEWN010000291">
    <property type="protein sequence ID" value="CAD2177139.1"/>
    <property type="molecule type" value="Genomic_DNA"/>
</dbReference>
<keyword evidence="1" id="KW-0472">Membrane</keyword>
<keyword evidence="1" id="KW-0812">Transmembrane</keyword>
<sequence>MTYGTTLVIANTTIIIWFTSPFSFVSIFVYILNDFYFKYYIHYGENNLAILHMLTL</sequence>
<proteinExistence type="predicted"/>
<keyword evidence="1" id="KW-1133">Transmembrane helix</keyword>
<protein>
    <submittedName>
        <fullName evidence="2">Uncharacterized protein</fullName>
    </submittedName>
</protein>
<evidence type="ECO:0000256" key="1">
    <source>
        <dbReference type="SAM" id="Phobius"/>
    </source>
</evidence>
<gene>
    <name evidence="2" type="ORF">MENT_LOCUS28999</name>
</gene>